<keyword evidence="7 12" id="KW-0375">Hydrogen ion transport</keyword>
<accession>A0A343C1B5</accession>
<proteinExistence type="inferred from homology"/>
<comment type="subcellular location">
    <subcellularLocation>
        <location evidence="1 12">Mitochondrion membrane</location>
        <topology evidence="1 12">Single-pass membrane protein</topology>
    </subcellularLocation>
</comment>
<feature type="transmembrane region" description="Helical" evidence="13">
    <location>
        <begin position="12"/>
        <end position="33"/>
    </location>
</feature>
<evidence type="ECO:0000313" key="14">
    <source>
        <dbReference type="EMBL" id="ARH53808.1"/>
    </source>
</evidence>
<geneLocation type="mitochondrion" evidence="14"/>
<protein>
    <recommendedName>
        <fullName evidence="12">ATP synthase complex subunit 8</fullName>
    </recommendedName>
</protein>
<reference evidence="14" key="1">
    <citation type="submission" date="2016-04" db="EMBL/GenBank/DDBJ databases">
        <title>Mitochondria of beetle species.</title>
        <authorList>
            <person name="Hunter A."/>
            <person name="Moriniere J."/>
            <person name="Tang P."/>
            <person name="Linard B."/>
            <person name="Crampton-Platt A."/>
            <person name="Vogler A.P."/>
        </authorList>
    </citation>
    <scope>NUCLEOTIDE SEQUENCE</scope>
</reference>
<dbReference type="GO" id="GO:0015986">
    <property type="term" value="P:proton motive force-driven ATP synthesis"/>
    <property type="evidence" value="ECO:0007669"/>
    <property type="project" value="InterPro"/>
</dbReference>
<dbReference type="AlphaFoldDB" id="A0A343C1B5"/>
<sequence>MPQMAPLNWLMLFLFFTLILISMNSMNFFNFLYKTSNKKNEMEMKKNSWKW</sequence>
<dbReference type="Pfam" id="PF00895">
    <property type="entry name" value="ATP-synt_8"/>
    <property type="match status" value="1"/>
</dbReference>
<evidence type="ECO:0000256" key="6">
    <source>
        <dbReference type="ARBA" id="ARBA00022692"/>
    </source>
</evidence>
<keyword evidence="4 12" id="KW-0813">Transport</keyword>
<keyword evidence="11 13" id="KW-0472">Membrane</keyword>
<evidence type="ECO:0000256" key="12">
    <source>
        <dbReference type="RuleBase" id="RU003661"/>
    </source>
</evidence>
<evidence type="ECO:0000256" key="5">
    <source>
        <dbReference type="ARBA" id="ARBA00022547"/>
    </source>
</evidence>
<dbReference type="GO" id="GO:0031966">
    <property type="term" value="C:mitochondrial membrane"/>
    <property type="evidence" value="ECO:0007669"/>
    <property type="project" value="UniProtKB-SubCell"/>
</dbReference>
<comment type="similarity">
    <text evidence="2 12">Belongs to the ATPase protein 8 family.</text>
</comment>
<evidence type="ECO:0000256" key="3">
    <source>
        <dbReference type="ARBA" id="ARBA00011291"/>
    </source>
</evidence>
<evidence type="ECO:0000256" key="4">
    <source>
        <dbReference type="ARBA" id="ARBA00022448"/>
    </source>
</evidence>
<gene>
    <name evidence="14" type="primary">atp8</name>
</gene>
<comment type="subunit">
    <text evidence="3">F-type ATPases have 2 components, CF(1) - the catalytic core - and CF(0) - the membrane proton channel.</text>
</comment>
<evidence type="ECO:0000256" key="13">
    <source>
        <dbReference type="SAM" id="Phobius"/>
    </source>
</evidence>
<evidence type="ECO:0000256" key="10">
    <source>
        <dbReference type="ARBA" id="ARBA00023128"/>
    </source>
</evidence>
<keyword evidence="5 12" id="KW-0138">CF(0)</keyword>
<evidence type="ECO:0000256" key="7">
    <source>
        <dbReference type="ARBA" id="ARBA00022781"/>
    </source>
</evidence>
<evidence type="ECO:0000256" key="8">
    <source>
        <dbReference type="ARBA" id="ARBA00022989"/>
    </source>
</evidence>
<evidence type="ECO:0000256" key="9">
    <source>
        <dbReference type="ARBA" id="ARBA00023065"/>
    </source>
</evidence>
<evidence type="ECO:0000256" key="11">
    <source>
        <dbReference type="ARBA" id="ARBA00023136"/>
    </source>
</evidence>
<organism evidence="14">
    <name type="scientific">Dinoderus minutus</name>
    <dbReference type="NCBI Taxonomy" id="1587246"/>
    <lineage>
        <taxon>Eukaryota</taxon>
        <taxon>Metazoa</taxon>
        <taxon>Ecdysozoa</taxon>
        <taxon>Arthropoda</taxon>
        <taxon>Hexapoda</taxon>
        <taxon>Insecta</taxon>
        <taxon>Pterygota</taxon>
        <taxon>Neoptera</taxon>
        <taxon>Endopterygota</taxon>
        <taxon>Coleoptera</taxon>
        <taxon>Polyphaga</taxon>
        <taxon>Bostrichiformia</taxon>
        <taxon>Bostrichidae</taxon>
        <taxon>Dinoderinae</taxon>
        <taxon>Dinoderus</taxon>
    </lineage>
</organism>
<evidence type="ECO:0000256" key="1">
    <source>
        <dbReference type="ARBA" id="ARBA00004304"/>
    </source>
</evidence>
<keyword evidence="10 12" id="KW-0496">Mitochondrion</keyword>
<keyword evidence="9 12" id="KW-0406">Ion transport</keyword>
<evidence type="ECO:0000256" key="2">
    <source>
        <dbReference type="ARBA" id="ARBA00008892"/>
    </source>
</evidence>
<dbReference type="EMBL" id="KX087284">
    <property type="protein sequence ID" value="ARH53808.1"/>
    <property type="molecule type" value="Genomic_DNA"/>
</dbReference>
<dbReference type="InterPro" id="IPR001421">
    <property type="entry name" value="ATP8_metazoa"/>
</dbReference>
<dbReference type="GO" id="GO:0045259">
    <property type="term" value="C:proton-transporting ATP synthase complex"/>
    <property type="evidence" value="ECO:0007669"/>
    <property type="project" value="UniProtKB-KW"/>
</dbReference>
<keyword evidence="6 12" id="KW-0812">Transmembrane</keyword>
<name>A0A343C1B5_9COLE</name>
<dbReference type="GO" id="GO:0015078">
    <property type="term" value="F:proton transmembrane transporter activity"/>
    <property type="evidence" value="ECO:0007669"/>
    <property type="project" value="InterPro"/>
</dbReference>
<keyword evidence="8 13" id="KW-1133">Transmembrane helix</keyword>